<sequence>MPFLLVFVAAFALALTLTPLARLLGQRYGFVAAPGGRRKHAGRKSRLGGVALYVAFVAA</sequence>
<reference evidence="1" key="1">
    <citation type="journal article" date="2014" name="Front. Microbiol.">
        <title>High frequency of phylogenetically diverse reductive dehalogenase-homologous genes in deep subseafloor sedimentary metagenomes.</title>
        <authorList>
            <person name="Kawai M."/>
            <person name="Futagami T."/>
            <person name="Toyoda A."/>
            <person name="Takaki Y."/>
            <person name="Nishi S."/>
            <person name="Hori S."/>
            <person name="Arai W."/>
            <person name="Tsubouchi T."/>
            <person name="Morono Y."/>
            <person name="Uchiyama I."/>
            <person name="Ito T."/>
            <person name="Fujiyama A."/>
            <person name="Inagaki F."/>
            <person name="Takami H."/>
        </authorList>
    </citation>
    <scope>NUCLEOTIDE SEQUENCE</scope>
    <source>
        <strain evidence="1">Expedition CK06-06</strain>
    </source>
</reference>
<feature type="non-terminal residue" evidence="1">
    <location>
        <position position="59"/>
    </location>
</feature>
<evidence type="ECO:0008006" key="2">
    <source>
        <dbReference type="Google" id="ProtNLM"/>
    </source>
</evidence>
<organism evidence="1">
    <name type="scientific">marine sediment metagenome</name>
    <dbReference type="NCBI Taxonomy" id="412755"/>
    <lineage>
        <taxon>unclassified sequences</taxon>
        <taxon>metagenomes</taxon>
        <taxon>ecological metagenomes</taxon>
    </lineage>
</organism>
<proteinExistence type="predicted"/>
<name>X0TP67_9ZZZZ</name>
<evidence type="ECO:0000313" key="1">
    <source>
        <dbReference type="EMBL" id="GAF95358.1"/>
    </source>
</evidence>
<protein>
    <recommendedName>
        <fullName evidence="2">Undecaprenyl/decaprenyl-phosphate alpha-N-acetylglucosaminyl 1-phosphate transferase</fullName>
    </recommendedName>
</protein>
<gene>
    <name evidence="1" type="ORF">S01H1_30125</name>
</gene>
<dbReference type="EMBL" id="BARS01018515">
    <property type="protein sequence ID" value="GAF95358.1"/>
    <property type="molecule type" value="Genomic_DNA"/>
</dbReference>
<comment type="caution">
    <text evidence="1">The sequence shown here is derived from an EMBL/GenBank/DDBJ whole genome shotgun (WGS) entry which is preliminary data.</text>
</comment>
<dbReference type="AlphaFoldDB" id="X0TP67"/>
<accession>X0TP67</accession>